<gene>
    <name evidence="3" type="ORF">GPECTOR_5g370</name>
</gene>
<accession>A0A150GX17</accession>
<feature type="transmembrane region" description="Helical" evidence="2">
    <location>
        <begin position="159"/>
        <end position="180"/>
    </location>
</feature>
<dbReference type="EMBL" id="LSYV01000006">
    <property type="protein sequence ID" value="KXZ54283.1"/>
    <property type="molecule type" value="Genomic_DNA"/>
</dbReference>
<dbReference type="Proteomes" id="UP000075714">
    <property type="component" value="Unassembled WGS sequence"/>
</dbReference>
<feature type="compositionally biased region" description="Low complexity" evidence="1">
    <location>
        <begin position="276"/>
        <end position="289"/>
    </location>
</feature>
<proteinExistence type="predicted"/>
<feature type="transmembrane region" description="Helical" evidence="2">
    <location>
        <begin position="124"/>
        <end position="147"/>
    </location>
</feature>
<reference evidence="4" key="1">
    <citation type="journal article" date="2016" name="Nat. Commun.">
        <title>The Gonium pectorale genome demonstrates co-option of cell cycle regulation during the evolution of multicellularity.</title>
        <authorList>
            <person name="Hanschen E.R."/>
            <person name="Marriage T.N."/>
            <person name="Ferris P.J."/>
            <person name="Hamaji T."/>
            <person name="Toyoda A."/>
            <person name="Fujiyama A."/>
            <person name="Neme R."/>
            <person name="Noguchi H."/>
            <person name="Minakuchi Y."/>
            <person name="Suzuki M."/>
            <person name="Kawai-Toyooka H."/>
            <person name="Smith D.R."/>
            <person name="Sparks H."/>
            <person name="Anderson J."/>
            <person name="Bakaric R."/>
            <person name="Luria V."/>
            <person name="Karger A."/>
            <person name="Kirschner M.W."/>
            <person name="Durand P.M."/>
            <person name="Michod R.E."/>
            <person name="Nozaki H."/>
            <person name="Olson B.J."/>
        </authorList>
    </citation>
    <scope>NUCLEOTIDE SEQUENCE [LARGE SCALE GENOMIC DNA]</scope>
    <source>
        <strain evidence="4">NIES-2863</strain>
    </source>
</reference>
<keyword evidence="4" id="KW-1185">Reference proteome</keyword>
<sequence length="389" mass="40126">MAGGDASGRSDETRPLPFARWSAQRSRIPDILVISIECATLSILHVTQLLHRLRCDPAILGGAHHAAARCQSPALAPPLDRASRRADAVISGFPCGVGFAQQLLYVLRTGAAADPWVKARIHDYGCLACQATALLVLLGALAAPGLYERFRSVFCVVDWVAGLAGLYASTVWAPVGSAVYMSTAKRRMGLANLVWKSTVVYKASAPLDRRLTPAAEPPPAAAAAAAALPTQLALLRKATVLLLSVIVLPYLLVSMYERFSLRRIYDMYVRSCGAPAGAGSTGDSAGSSEGSDHSDSYQDSCKQLAAGIGSWPCETPPLLVAAPASPSAASPGLTTGSGSGPRAAPPCGAEPTCAVEGLDAAEPGPFPGPSPGPSMSWGAAEPVAVGCRS</sequence>
<keyword evidence="2" id="KW-0812">Transmembrane</keyword>
<name>A0A150GX17_GONPE</name>
<dbReference type="AlphaFoldDB" id="A0A150GX17"/>
<feature type="transmembrane region" description="Helical" evidence="2">
    <location>
        <begin position="238"/>
        <end position="256"/>
    </location>
</feature>
<organism evidence="3 4">
    <name type="scientific">Gonium pectorale</name>
    <name type="common">Green alga</name>
    <dbReference type="NCBI Taxonomy" id="33097"/>
    <lineage>
        <taxon>Eukaryota</taxon>
        <taxon>Viridiplantae</taxon>
        <taxon>Chlorophyta</taxon>
        <taxon>core chlorophytes</taxon>
        <taxon>Chlorophyceae</taxon>
        <taxon>CS clade</taxon>
        <taxon>Chlamydomonadales</taxon>
        <taxon>Volvocaceae</taxon>
        <taxon>Gonium</taxon>
    </lineage>
</organism>
<feature type="compositionally biased region" description="Low complexity" evidence="1">
    <location>
        <begin position="324"/>
        <end position="336"/>
    </location>
</feature>
<feature type="region of interest" description="Disordered" evidence="1">
    <location>
        <begin position="276"/>
        <end position="298"/>
    </location>
</feature>
<evidence type="ECO:0000313" key="4">
    <source>
        <dbReference type="Proteomes" id="UP000075714"/>
    </source>
</evidence>
<evidence type="ECO:0000256" key="1">
    <source>
        <dbReference type="SAM" id="MobiDB-lite"/>
    </source>
</evidence>
<evidence type="ECO:0000313" key="3">
    <source>
        <dbReference type="EMBL" id="KXZ54283.1"/>
    </source>
</evidence>
<keyword evidence="2" id="KW-1133">Transmembrane helix</keyword>
<keyword evidence="2" id="KW-0472">Membrane</keyword>
<feature type="region of interest" description="Disordered" evidence="1">
    <location>
        <begin position="324"/>
        <end position="389"/>
    </location>
</feature>
<evidence type="ECO:0000256" key="2">
    <source>
        <dbReference type="SAM" id="Phobius"/>
    </source>
</evidence>
<comment type="caution">
    <text evidence="3">The sequence shown here is derived from an EMBL/GenBank/DDBJ whole genome shotgun (WGS) entry which is preliminary data.</text>
</comment>
<protein>
    <submittedName>
        <fullName evidence="3">Uncharacterized protein</fullName>
    </submittedName>
</protein>